<dbReference type="OrthoDB" id="308557at2"/>
<evidence type="ECO:0000259" key="6">
    <source>
        <dbReference type="PROSITE" id="PS51918"/>
    </source>
</evidence>
<keyword evidence="2" id="KW-0949">S-adenosyl-L-methionine</keyword>
<evidence type="ECO:0000313" key="8">
    <source>
        <dbReference type="Proteomes" id="UP000197535"/>
    </source>
</evidence>
<keyword evidence="5" id="KW-0411">Iron-sulfur</keyword>
<dbReference type="Gene3D" id="3.20.20.70">
    <property type="entry name" value="Aldolase class I"/>
    <property type="match status" value="1"/>
</dbReference>
<dbReference type="PROSITE" id="PS51918">
    <property type="entry name" value="RADICAL_SAM"/>
    <property type="match status" value="1"/>
</dbReference>
<dbReference type="InterPro" id="IPR023885">
    <property type="entry name" value="4Fe4S-binding_SPASM_dom"/>
</dbReference>
<comment type="cofactor">
    <cofactor evidence="1">
        <name>[4Fe-4S] cluster</name>
        <dbReference type="ChEBI" id="CHEBI:49883"/>
    </cofactor>
</comment>
<dbReference type="SFLD" id="SFLDG01067">
    <property type="entry name" value="SPASM/twitch_domain_containing"/>
    <property type="match status" value="1"/>
</dbReference>
<evidence type="ECO:0000256" key="5">
    <source>
        <dbReference type="ARBA" id="ARBA00023014"/>
    </source>
</evidence>
<dbReference type="GO" id="GO:0016491">
    <property type="term" value="F:oxidoreductase activity"/>
    <property type="evidence" value="ECO:0007669"/>
    <property type="project" value="InterPro"/>
</dbReference>
<gene>
    <name evidence="7" type="ORF">AYR66_08760</name>
</gene>
<comment type="caution">
    <text evidence="7">The sequence shown here is derived from an EMBL/GenBank/DDBJ whole genome shotgun (WGS) entry which is preliminary data.</text>
</comment>
<dbReference type="Proteomes" id="UP000197535">
    <property type="component" value="Unassembled WGS sequence"/>
</dbReference>
<dbReference type="SFLD" id="SFLDG01104">
    <property type="entry name" value="Uncharacterised_Radical_SAM_Su"/>
    <property type="match status" value="1"/>
</dbReference>
<dbReference type="AlphaFoldDB" id="A0A254TJF8"/>
<dbReference type="PANTHER" id="PTHR43273:SF2">
    <property type="entry name" value="RADICAL SAM CORE DOMAIN-CONTAINING PROTEIN"/>
    <property type="match status" value="1"/>
</dbReference>
<dbReference type="Pfam" id="PF04055">
    <property type="entry name" value="Radical_SAM"/>
    <property type="match status" value="1"/>
</dbReference>
<feature type="domain" description="Radical SAM core" evidence="6">
    <location>
        <begin position="8"/>
        <end position="209"/>
    </location>
</feature>
<dbReference type="InterPro" id="IPR007197">
    <property type="entry name" value="rSAM"/>
</dbReference>
<dbReference type="NCBIfam" id="TIGR04085">
    <property type="entry name" value="rSAM_more_4Fe4S"/>
    <property type="match status" value="1"/>
</dbReference>
<dbReference type="InterPro" id="IPR013785">
    <property type="entry name" value="Aldolase_TIM"/>
</dbReference>
<dbReference type="EMBL" id="LSTO01000001">
    <property type="protein sequence ID" value="OWW22756.1"/>
    <property type="molecule type" value="Genomic_DNA"/>
</dbReference>
<keyword evidence="8" id="KW-1185">Reference proteome</keyword>
<evidence type="ECO:0000256" key="1">
    <source>
        <dbReference type="ARBA" id="ARBA00001966"/>
    </source>
</evidence>
<dbReference type="InterPro" id="IPR023867">
    <property type="entry name" value="Sulphatase_maturase_rSAM"/>
</dbReference>
<evidence type="ECO:0000256" key="4">
    <source>
        <dbReference type="ARBA" id="ARBA00023004"/>
    </source>
</evidence>
<dbReference type="SUPFAM" id="SSF102114">
    <property type="entry name" value="Radical SAM enzymes"/>
    <property type="match status" value="1"/>
</dbReference>
<dbReference type="InterPro" id="IPR023819">
    <property type="entry name" value="Pep-mod_rSAM_AF0577"/>
</dbReference>
<dbReference type="GO" id="GO:0051536">
    <property type="term" value="F:iron-sulfur cluster binding"/>
    <property type="evidence" value="ECO:0007669"/>
    <property type="project" value="UniProtKB-KW"/>
</dbReference>
<evidence type="ECO:0000313" key="7">
    <source>
        <dbReference type="EMBL" id="OWW22756.1"/>
    </source>
</evidence>
<organism evidence="7 8">
    <name type="scientific">Noviherbaspirillum denitrificans</name>
    <dbReference type="NCBI Taxonomy" id="1968433"/>
    <lineage>
        <taxon>Bacteria</taxon>
        <taxon>Pseudomonadati</taxon>
        <taxon>Pseudomonadota</taxon>
        <taxon>Betaproteobacteria</taxon>
        <taxon>Burkholderiales</taxon>
        <taxon>Oxalobacteraceae</taxon>
        <taxon>Noviherbaspirillum</taxon>
    </lineage>
</organism>
<dbReference type="GO" id="GO:0046872">
    <property type="term" value="F:metal ion binding"/>
    <property type="evidence" value="ECO:0007669"/>
    <property type="project" value="UniProtKB-KW"/>
</dbReference>
<reference evidence="7 8" key="1">
    <citation type="submission" date="2016-02" db="EMBL/GenBank/DDBJ databases">
        <authorList>
            <person name="Wen L."/>
            <person name="He K."/>
            <person name="Yang H."/>
        </authorList>
    </citation>
    <scope>NUCLEOTIDE SEQUENCE [LARGE SCALE GENOMIC DNA]</scope>
    <source>
        <strain evidence="7 8">TSA40</strain>
    </source>
</reference>
<evidence type="ECO:0000256" key="3">
    <source>
        <dbReference type="ARBA" id="ARBA00022723"/>
    </source>
</evidence>
<dbReference type="PANTHER" id="PTHR43273">
    <property type="entry name" value="ANAEROBIC SULFATASE-MATURATING ENZYME HOMOLOG ASLB-RELATED"/>
    <property type="match status" value="1"/>
</dbReference>
<keyword evidence="3" id="KW-0479">Metal-binding</keyword>
<sequence>MPSLHPIIGNRVELNLFTTLRCNLKCTYCSESKVVNSQGKPSYSLEALDRFIRTHLDRHEKYVTFYGGEPTLNVEFMEQVMQRYPHFRFQLQTNGTLLHRLPDHLLAKLSNVLVSVDGGEAITDGFRGKGVYRRVVNRVGGIRGKVGGSLTARVTWGSEDTSFEELDELLQTFDYVYWQFVQSDGAYSEEAMAKKKQVLTQLVQRFFASNDTLYPFIPLMGIVRNKVLPSRAIEQCSGHAQCRASTHILNVLPDGSIFPCPDMTDDTGMQHGSVTENWLARSPLQPHPDMPCQSCDAYAFCRGNCMKNLHVAYVRKDDSYRRNVVEPVCELVKFLGEEIDRHDPRGWFARAPLGLRDVIANCEVYEYVEVMP</sequence>
<name>A0A254TJF8_9BURK</name>
<dbReference type="SFLD" id="SFLDS00029">
    <property type="entry name" value="Radical_SAM"/>
    <property type="match status" value="1"/>
</dbReference>
<protein>
    <submittedName>
        <fullName evidence="7">Radical SAM protein</fullName>
    </submittedName>
</protein>
<keyword evidence="4" id="KW-0408">Iron</keyword>
<evidence type="ECO:0000256" key="2">
    <source>
        <dbReference type="ARBA" id="ARBA00022691"/>
    </source>
</evidence>
<proteinExistence type="predicted"/>
<dbReference type="CDD" id="cd01335">
    <property type="entry name" value="Radical_SAM"/>
    <property type="match status" value="1"/>
</dbReference>
<accession>A0A254TJF8</accession>
<dbReference type="InterPro" id="IPR058240">
    <property type="entry name" value="rSAM_sf"/>
</dbReference>